<organism evidence="6 7">
    <name type="scientific">Xylaria hypoxylon</name>
    <dbReference type="NCBI Taxonomy" id="37992"/>
    <lineage>
        <taxon>Eukaryota</taxon>
        <taxon>Fungi</taxon>
        <taxon>Dikarya</taxon>
        <taxon>Ascomycota</taxon>
        <taxon>Pezizomycotina</taxon>
        <taxon>Sordariomycetes</taxon>
        <taxon>Xylariomycetidae</taxon>
        <taxon>Xylariales</taxon>
        <taxon>Xylariaceae</taxon>
        <taxon>Xylaria</taxon>
    </lineage>
</organism>
<evidence type="ECO:0000259" key="4">
    <source>
        <dbReference type="Pfam" id="PF00501"/>
    </source>
</evidence>
<keyword evidence="7" id="KW-1185">Reference proteome</keyword>
<dbReference type="CDD" id="cd05911">
    <property type="entry name" value="Firefly_Luc_like"/>
    <property type="match status" value="1"/>
</dbReference>
<dbReference type="PANTHER" id="PTHR24096">
    <property type="entry name" value="LONG-CHAIN-FATTY-ACID--COA LIGASE"/>
    <property type="match status" value="1"/>
</dbReference>
<evidence type="ECO:0000256" key="2">
    <source>
        <dbReference type="ARBA" id="ARBA00022598"/>
    </source>
</evidence>
<evidence type="ECO:0000256" key="3">
    <source>
        <dbReference type="SAM" id="MobiDB-lite"/>
    </source>
</evidence>
<evidence type="ECO:0000259" key="5">
    <source>
        <dbReference type="Pfam" id="PF13193"/>
    </source>
</evidence>
<dbReference type="InterPro" id="IPR000873">
    <property type="entry name" value="AMP-dep_synth/lig_dom"/>
</dbReference>
<dbReference type="PANTHER" id="PTHR24096:SF149">
    <property type="entry name" value="AMP-BINDING DOMAIN-CONTAINING PROTEIN-RELATED"/>
    <property type="match status" value="1"/>
</dbReference>
<accession>A0A4Z0YMN5</accession>
<protein>
    <recommendedName>
        <fullName evidence="8">AMP-dependent synthetase/ligase domain-containing protein</fullName>
    </recommendedName>
</protein>
<dbReference type="GO" id="GO:0016405">
    <property type="term" value="F:CoA-ligase activity"/>
    <property type="evidence" value="ECO:0007669"/>
    <property type="project" value="TreeGrafter"/>
</dbReference>
<dbReference type="OrthoDB" id="6509636at2759"/>
<keyword evidence="2" id="KW-0436">Ligase</keyword>
<dbReference type="EMBL" id="SKBN01000255">
    <property type="protein sequence ID" value="TGJ79893.1"/>
    <property type="molecule type" value="Genomic_DNA"/>
</dbReference>
<dbReference type="SUPFAM" id="SSF56801">
    <property type="entry name" value="Acetyl-CoA synthetase-like"/>
    <property type="match status" value="2"/>
</dbReference>
<feature type="domain" description="AMP-dependent synthetase/ligase" evidence="4">
    <location>
        <begin position="29"/>
        <end position="404"/>
    </location>
</feature>
<dbReference type="InterPro" id="IPR020845">
    <property type="entry name" value="AMP-binding_CS"/>
</dbReference>
<dbReference type="Pfam" id="PF00501">
    <property type="entry name" value="AMP-binding"/>
    <property type="match status" value="1"/>
</dbReference>
<reference evidence="6 7" key="1">
    <citation type="submission" date="2019-03" db="EMBL/GenBank/DDBJ databases">
        <title>Draft genome sequence of Xylaria hypoxylon DSM 108379, a ubiquitous saprotrophic-parasitic fungi on hardwood.</title>
        <authorList>
            <person name="Buettner E."/>
            <person name="Leonhardt S."/>
            <person name="Gebauer A.M."/>
            <person name="Liers C."/>
            <person name="Hofrichter M."/>
            <person name="Kellner H."/>
        </authorList>
    </citation>
    <scope>NUCLEOTIDE SEQUENCE [LARGE SCALE GENOMIC DNA]</scope>
    <source>
        <strain evidence="6 7">DSM 108379</strain>
    </source>
</reference>
<evidence type="ECO:0008006" key="8">
    <source>
        <dbReference type="Google" id="ProtNLM"/>
    </source>
</evidence>
<dbReference type="InterPro" id="IPR025110">
    <property type="entry name" value="AMP-bd_C"/>
</dbReference>
<evidence type="ECO:0000313" key="6">
    <source>
        <dbReference type="EMBL" id="TGJ79893.1"/>
    </source>
</evidence>
<dbReference type="InterPro" id="IPR042099">
    <property type="entry name" value="ANL_N_sf"/>
</dbReference>
<dbReference type="Proteomes" id="UP000297716">
    <property type="component" value="Unassembled WGS sequence"/>
</dbReference>
<dbReference type="PROSITE" id="PS00455">
    <property type="entry name" value="AMP_BINDING"/>
    <property type="match status" value="1"/>
</dbReference>
<proteinExistence type="inferred from homology"/>
<dbReference type="Gene3D" id="3.30.300.30">
    <property type="match status" value="1"/>
</dbReference>
<feature type="domain" description="AMP-binding enzyme C-terminal" evidence="5">
    <location>
        <begin position="500"/>
        <end position="580"/>
    </location>
</feature>
<evidence type="ECO:0000313" key="7">
    <source>
        <dbReference type="Proteomes" id="UP000297716"/>
    </source>
</evidence>
<comment type="similarity">
    <text evidence="1">Belongs to the ATP-dependent AMP-binding enzyme family.</text>
</comment>
<evidence type="ECO:0000256" key="1">
    <source>
        <dbReference type="ARBA" id="ARBA00006432"/>
    </source>
</evidence>
<dbReference type="Gene3D" id="3.40.50.12780">
    <property type="entry name" value="N-terminal domain of ligase-like"/>
    <property type="match status" value="1"/>
</dbReference>
<sequence length="601" mass="67070">MPVKPVYEDINIPNVDLWTYLFERKDKPWSDDKEIYIDAGTKRSYTWLQVKNTAIEFGRGLRSQWGFKKGDVLGFFTPNSIDYAPVFFGVHYIGGTASTANPTYTAKELAFQMKDSNVKGIVTQLPMLPVVREAARAIGLPEDRIIILGDGRDPSGKIKHFTEIKHTGFLGAFNQGQTRVDPKKDVAFLVYSSGTTGLPKGVQLTHFNIVSNIAQLDYVDRFNGLYHSNGFDGQGDKQLAILPFFHCYGLTCIALSGIRMGLPVIVLPKFELEKACQAIQEFGITFASIPPPVVLALAKHPAVSKYDLSSIKFMNSGAAPLGRDLVEMVWDRLTIPIMQGYGLSETAPTLTKGIICDWKRYNGSAGKLLPNIEAKIVDLEGQELPIGKEGELWVKGPNVFPGYLNRPDLHKDTFSDDDYFKTGDIGYFDDKGNLYITDRLKELIKYSEYNVLFVVSAFPPQCNPFVDDEKRPRKQTKPSESCIDRADTGKIEGFQVAPAELEGILQRHNDIADACVIPAHDRQRETEVPRAYLVLKPSVPRDDAKAQEIIAWLDSRVGNHKRLRGGIRFIDEIPKNASGKLLRRVLKEQAKAEDRAAGAKL</sequence>
<comment type="caution">
    <text evidence="6">The sequence shown here is derived from an EMBL/GenBank/DDBJ whole genome shotgun (WGS) entry which is preliminary data.</text>
</comment>
<feature type="region of interest" description="Disordered" evidence="3">
    <location>
        <begin position="465"/>
        <end position="484"/>
    </location>
</feature>
<dbReference type="STRING" id="37992.A0A4Z0YMN5"/>
<dbReference type="InterPro" id="IPR045851">
    <property type="entry name" value="AMP-bd_C_sf"/>
</dbReference>
<dbReference type="Pfam" id="PF13193">
    <property type="entry name" value="AMP-binding_C"/>
    <property type="match status" value="1"/>
</dbReference>
<dbReference type="AlphaFoldDB" id="A0A4Z0YMN5"/>
<gene>
    <name evidence="6" type="ORF">E0Z10_g8875</name>
</gene>
<name>A0A4Z0YMN5_9PEZI</name>